<feature type="chain" id="PRO_5047333981" description="Lipoprotein" evidence="1">
    <location>
        <begin position="20"/>
        <end position="590"/>
    </location>
</feature>
<evidence type="ECO:0000313" key="3">
    <source>
        <dbReference type="Proteomes" id="UP001221838"/>
    </source>
</evidence>
<dbReference type="SUPFAM" id="SSF63825">
    <property type="entry name" value="YWTD domain"/>
    <property type="match status" value="1"/>
</dbReference>
<comment type="caution">
    <text evidence="2">The sequence shown here is derived from an EMBL/GenBank/DDBJ whole genome shotgun (WGS) entry which is preliminary data.</text>
</comment>
<evidence type="ECO:0008006" key="4">
    <source>
        <dbReference type="Google" id="ProtNLM"/>
    </source>
</evidence>
<accession>A0ABT5DN12</accession>
<keyword evidence="3" id="KW-1185">Reference proteome</keyword>
<name>A0ABT5DN12_9BACT</name>
<gene>
    <name evidence="2" type="ORF">POL68_37000</name>
</gene>
<evidence type="ECO:0000313" key="2">
    <source>
        <dbReference type="EMBL" id="MDC0714123.1"/>
    </source>
</evidence>
<dbReference type="Proteomes" id="UP001221838">
    <property type="component" value="Unassembled WGS sequence"/>
</dbReference>
<proteinExistence type="predicted"/>
<feature type="signal peptide" evidence="1">
    <location>
        <begin position="1"/>
        <end position="19"/>
    </location>
</feature>
<organism evidence="2 3">
    <name type="scientific">Stigmatella ashevillensis</name>
    <dbReference type="NCBI Taxonomy" id="2995309"/>
    <lineage>
        <taxon>Bacteria</taxon>
        <taxon>Pseudomonadati</taxon>
        <taxon>Myxococcota</taxon>
        <taxon>Myxococcia</taxon>
        <taxon>Myxococcales</taxon>
        <taxon>Cystobacterineae</taxon>
        <taxon>Archangiaceae</taxon>
        <taxon>Stigmatella</taxon>
    </lineage>
</organism>
<reference evidence="2 3" key="1">
    <citation type="submission" date="2022-11" db="EMBL/GenBank/DDBJ databases">
        <title>Minimal conservation of predation-associated metabolite biosynthetic gene clusters underscores biosynthetic potential of Myxococcota including descriptions for ten novel species: Archangium lansinium sp. nov., Myxococcus landrumus sp. nov., Nannocystis bai.</title>
        <authorList>
            <person name="Ahearne A."/>
            <person name="Stevens C."/>
            <person name="Dowd S."/>
        </authorList>
    </citation>
    <scope>NUCLEOTIDE SEQUENCE [LARGE SCALE GENOMIC DNA]</scope>
    <source>
        <strain evidence="2 3">NCWAL01</strain>
    </source>
</reference>
<dbReference type="EMBL" id="JAQNDM010000002">
    <property type="protein sequence ID" value="MDC0714123.1"/>
    <property type="molecule type" value="Genomic_DNA"/>
</dbReference>
<dbReference type="PROSITE" id="PS51257">
    <property type="entry name" value="PROKAR_LIPOPROTEIN"/>
    <property type="match status" value="1"/>
</dbReference>
<sequence>MLRADAVRLLLLVPLTLWGLACQTDPGPEEGPSEQEFRVVELDDVTLTPGQTLNVKILVLSTKGDKDPPPVELSVEGLPQFATLEADTLRLAPGAEDLGESQVRVIATARKLRASEEFLIRVIRSNKAPELWEPFLADEDGFWLATTPQPVVRGFPFIKSSLRDEDGDATRLFAEVVPEGTAFSGVPTHQTDWVRASYWNTNFQLTGLPAGQRLRVYVWGVDERGAVSNRRDIPGLLYSPRPPRPSREDWRTCGTQPVDVSSNAQHCGECEHSCLGSTCAQGLCAPSQLTGPLLERPTGLAVDAGFVYWSGLSNTMDEAPPWGLYRIPKAGGHAELMARRESSAVIIDGDYAYLASGSVARVPLRGGAVEHLFDVGSPLRLQGERLYWVRNQWFRGQLESSAKVPGSTPETLGTYVGLVLAMHTDAQGVYLGTDRGEVLQYRFESNSLEGVASGLTQVNGLATDEQFVYVAYGPSECSSCPSLCFAYRSLRCFVTSKLVRIPRAGGTPEELAQVSGAANTLTVEGEFLYWSHDGRVGDLPLTEGSVMRMPKAGGAPRVLVDGFSGMRSLAFDAHSVYGYAPEQGVFRAPK</sequence>
<protein>
    <recommendedName>
        <fullName evidence="4">Lipoprotein</fullName>
    </recommendedName>
</protein>
<dbReference type="RefSeq" id="WP_272144665.1">
    <property type="nucleotide sequence ID" value="NZ_JAQNDM010000002.1"/>
</dbReference>
<evidence type="ECO:0000256" key="1">
    <source>
        <dbReference type="SAM" id="SignalP"/>
    </source>
</evidence>
<keyword evidence="1" id="KW-0732">Signal</keyword>